<evidence type="ECO:0000256" key="1">
    <source>
        <dbReference type="SAM" id="Phobius"/>
    </source>
</evidence>
<evidence type="ECO:0000313" key="2">
    <source>
        <dbReference type="EMBL" id="KAK2164401.1"/>
    </source>
</evidence>
<dbReference type="AlphaFoldDB" id="A0AAD9K3U3"/>
<proteinExistence type="predicted"/>
<organism evidence="2 3">
    <name type="scientific">Paralvinella palmiformis</name>
    <dbReference type="NCBI Taxonomy" id="53620"/>
    <lineage>
        <taxon>Eukaryota</taxon>
        <taxon>Metazoa</taxon>
        <taxon>Spiralia</taxon>
        <taxon>Lophotrochozoa</taxon>
        <taxon>Annelida</taxon>
        <taxon>Polychaeta</taxon>
        <taxon>Sedentaria</taxon>
        <taxon>Canalipalpata</taxon>
        <taxon>Terebellida</taxon>
        <taxon>Terebelliformia</taxon>
        <taxon>Alvinellidae</taxon>
        <taxon>Paralvinella</taxon>
    </lineage>
</organism>
<sequence>MADNWFSCVLFHQGAISPWSIQITSFFLTLLGVALGQTLSREALCTSPQMRGGRIFLKEVPEDLPVGATVGNLQLFGSSSQISLSYIDPRNLNIDFDPGSQNLTVRRPLDRESYDYIDIKVECEMIDTGFKVSRSSLTHSLTHSLIHSLAVCVCVVCVWLYMYVFA</sequence>
<reference evidence="2" key="1">
    <citation type="journal article" date="2023" name="Mol. Biol. Evol.">
        <title>Third-Generation Sequencing Reveals the Adaptive Role of the Epigenome in Three Deep-Sea Polychaetes.</title>
        <authorList>
            <person name="Perez M."/>
            <person name="Aroh O."/>
            <person name="Sun Y."/>
            <person name="Lan Y."/>
            <person name="Juniper S.K."/>
            <person name="Young C.R."/>
            <person name="Angers B."/>
            <person name="Qian P.Y."/>
        </authorList>
    </citation>
    <scope>NUCLEOTIDE SEQUENCE</scope>
    <source>
        <strain evidence="2">P08H-3</strain>
    </source>
</reference>
<dbReference type="CDD" id="cd11304">
    <property type="entry name" value="Cadherin_repeat"/>
    <property type="match status" value="1"/>
</dbReference>
<dbReference type="Gene3D" id="2.60.40.60">
    <property type="entry name" value="Cadherins"/>
    <property type="match status" value="1"/>
</dbReference>
<dbReference type="SUPFAM" id="SSF49313">
    <property type="entry name" value="Cadherin-like"/>
    <property type="match status" value="1"/>
</dbReference>
<feature type="transmembrane region" description="Helical" evidence="1">
    <location>
        <begin position="20"/>
        <end position="40"/>
    </location>
</feature>
<keyword evidence="3" id="KW-1185">Reference proteome</keyword>
<dbReference type="GO" id="GO:0005509">
    <property type="term" value="F:calcium ion binding"/>
    <property type="evidence" value="ECO:0007669"/>
    <property type="project" value="InterPro"/>
</dbReference>
<gene>
    <name evidence="2" type="ORF">LSH36_64g02042</name>
</gene>
<dbReference type="InterPro" id="IPR015919">
    <property type="entry name" value="Cadherin-like_sf"/>
</dbReference>
<dbReference type="GO" id="GO:0016020">
    <property type="term" value="C:membrane"/>
    <property type="evidence" value="ECO:0007669"/>
    <property type="project" value="InterPro"/>
</dbReference>
<comment type="caution">
    <text evidence="2">The sequence shown here is derived from an EMBL/GenBank/DDBJ whole genome shotgun (WGS) entry which is preliminary data.</text>
</comment>
<keyword evidence="1" id="KW-1133">Transmembrane helix</keyword>
<accession>A0AAD9K3U3</accession>
<name>A0AAD9K3U3_9ANNE</name>
<dbReference type="Proteomes" id="UP001208570">
    <property type="component" value="Unassembled WGS sequence"/>
</dbReference>
<feature type="transmembrane region" description="Helical" evidence="1">
    <location>
        <begin position="144"/>
        <end position="164"/>
    </location>
</feature>
<evidence type="ECO:0000313" key="3">
    <source>
        <dbReference type="Proteomes" id="UP001208570"/>
    </source>
</evidence>
<protein>
    <submittedName>
        <fullName evidence="2">Uncharacterized protein</fullName>
    </submittedName>
</protein>
<dbReference type="EMBL" id="JAODUP010000064">
    <property type="protein sequence ID" value="KAK2164401.1"/>
    <property type="molecule type" value="Genomic_DNA"/>
</dbReference>
<keyword evidence="1" id="KW-0472">Membrane</keyword>
<keyword evidence="1" id="KW-0812">Transmembrane</keyword>